<comment type="subcellular location">
    <subcellularLocation>
        <location evidence="1">Membrane</location>
        <topology evidence="1">Multi-pass membrane protein</topology>
    </subcellularLocation>
</comment>
<evidence type="ECO:0000256" key="1">
    <source>
        <dbReference type="ARBA" id="ARBA00004141"/>
    </source>
</evidence>
<evidence type="ECO:0000313" key="9">
    <source>
        <dbReference type="Proteomes" id="UP000186098"/>
    </source>
</evidence>
<dbReference type="InterPro" id="IPR037185">
    <property type="entry name" value="EmrE-like"/>
</dbReference>
<organism evidence="8 9">
    <name type="scientific">Phaeovulum vinaykumarii</name>
    <dbReference type="NCBI Taxonomy" id="407234"/>
    <lineage>
        <taxon>Bacteria</taxon>
        <taxon>Pseudomonadati</taxon>
        <taxon>Pseudomonadota</taxon>
        <taxon>Alphaproteobacteria</taxon>
        <taxon>Rhodobacterales</taxon>
        <taxon>Paracoccaceae</taxon>
        <taxon>Phaeovulum</taxon>
    </lineage>
</organism>
<dbReference type="SUPFAM" id="SSF103481">
    <property type="entry name" value="Multidrug resistance efflux transporter EmrE"/>
    <property type="match status" value="2"/>
</dbReference>
<feature type="domain" description="EamA" evidence="7">
    <location>
        <begin position="161"/>
        <end position="287"/>
    </location>
</feature>
<evidence type="ECO:0000256" key="3">
    <source>
        <dbReference type="ARBA" id="ARBA00022692"/>
    </source>
</evidence>
<feature type="transmembrane region" description="Helical" evidence="6">
    <location>
        <begin position="272"/>
        <end position="290"/>
    </location>
</feature>
<evidence type="ECO:0000256" key="6">
    <source>
        <dbReference type="SAM" id="Phobius"/>
    </source>
</evidence>
<keyword evidence="4 6" id="KW-1133">Transmembrane helix</keyword>
<evidence type="ECO:0000256" key="2">
    <source>
        <dbReference type="ARBA" id="ARBA00009853"/>
    </source>
</evidence>
<feature type="transmembrane region" description="Helical" evidence="6">
    <location>
        <begin position="46"/>
        <end position="65"/>
    </location>
</feature>
<protein>
    <submittedName>
        <fullName evidence="8">EamA domain-containing membrane protein RarD</fullName>
    </submittedName>
</protein>
<proteinExistence type="inferred from homology"/>
<feature type="transmembrane region" description="Helical" evidence="6">
    <location>
        <begin position="110"/>
        <end position="128"/>
    </location>
</feature>
<dbReference type="AlphaFoldDB" id="A0A1N7L1E9"/>
<dbReference type="EMBL" id="FTOM01000002">
    <property type="protein sequence ID" value="SIS67675.1"/>
    <property type="molecule type" value="Genomic_DNA"/>
</dbReference>
<evidence type="ECO:0000259" key="7">
    <source>
        <dbReference type="Pfam" id="PF00892"/>
    </source>
</evidence>
<dbReference type="RefSeq" id="WP_235816219.1">
    <property type="nucleotide sequence ID" value="NZ_FTOM01000002.1"/>
</dbReference>
<keyword evidence="5 6" id="KW-0472">Membrane</keyword>
<feature type="transmembrane region" description="Helical" evidence="6">
    <location>
        <begin position="135"/>
        <end position="154"/>
    </location>
</feature>
<dbReference type="PANTHER" id="PTHR22911">
    <property type="entry name" value="ACYL-MALONYL CONDENSING ENZYME-RELATED"/>
    <property type="match status" value="1"/>
</dbReference>
<feature type="transmembrane region" description="Helical" evidence="6">
    <location>
        <begin position="246"/>
        <end position="266"/>
    </location>
</feature>
<dbReference type="Proteomes" id="UP000186098">
    <property type="component" value="Unassembled WGS sequence"/>
</dbReference>
<gene>
    <name evidence="8" type="ORF">SAMN05421795_102427</name>
</gene>
<feature type="transmembrane region" description="Helical" evidence="6">
    <location>
        <begin position="190"/>
        <end position="210"/>
    </location>
</feature>
<comment type="similarity">
    <text evidence="2">Belongs to the drug/metabolite transporter (DMT) superfamily. 10 TMS drug/metabolite exporter (DME) (TC 2.A.7.3) family.</text>
</comment>
<keyword evidence="3 6" id="KW-0812">Transmembrane</keyword>
<feature type="transmembrane region" description="Helical" evidence="6">
    <location>
        <begin position="160"/>
        <end position="178"/>
    </location>
</feature>
<reference evidence="9" key="1">
    <citation type="submission" date="2017-01" db="EMBL/GenBank/DDBJ databases">
        <authorList>
            <person name="Varghese N."/>
            <person name="Submissions S."/>
        </authorList>
    </citation>
    <scope>NUCLEOTIDE SEQUENCE [LARGE SCALE GENOMIC DNA]</scope>
    <source>
        <strain evidence="9">DSM 18714</strain>
    </source>
</reference>
<feature type="transmembrane region" description="Helical" evidence="6">
    <location>
        <begin position="216"/>
        <end position="234"/>
    </location>
</feature>
<name>A0A1N7L1E9_9RHOB</name>
<accession>A0A1N7L1E9</accession>
<evidence type="ECO:0000256" key="4">
    <source>
        <dbReference type="ARBA" id="ARBA00022989"/>
    </source>
</evidence>
<keyword evidence="9" id="KW-1185">Reference proteome</keyword>
<dbReference type="GO" id="GO:0016020">
    <property type="term" value="C:membrane"/>
    <property type="evidence" value="ECO:0007669"/>
    <property type="project" value="UniProtKB-SubCell"/>
</dbReference>
<dbReference type="PANTHER" id="PTHR22911:SF6">
    <property type="entry name" value="SOLUTE CARRIER FAMILY 35 MEMBER G1"/>
    <property type="match status" value="1"/>
</dbReference>
<evidence type="ECO:0000313" key="8">
    <source>
        <dbReference type="EMBL" id="SIS67675.1"/>
    </source>
</evidence>
<sequence>MTTAPAATPAQSVQSPLAGILWMLATTLCFVAVNGIVHYLGTELPAVQGAFIRFAWGFVFLIPMLTRVLRQTRYSGREWGLFGLRGVFHTIGVGLWFFAMAHIPMAEVTAIGYLNPIVVTLGAALFFGERLTAGRALAGVVALIGALVILRPGLREIAAGHWAQLAAALFFGLGYLTAKRLSQFAPASVVVAMMSVTVTLFLAPFALAVWTPVSLVQVLWLGGVALFATAGHYCMTRAFTAAPLAVTQPVVFLQLLWAAILGMAVFGEPVDPWVIAGGALIIAAISGLAWREQISRRRARTTAPTA</sequence>
<feature type="domain" description="EamA" evidence="7">
    <location>
        <begin position="18"/>
        <end position="150"/>
    </location>
</feature>
<dbReference type="Gene3D" id="1.10.3730.20">
    <property type="match status" value="2"/>
</dbReference>
<feature type="transmembrane region" description="Helical" evidence="6">
    <location>
        <begin position="86"/>
        <end position="104"/>
    </location>
</feature>
<evidence type="ECO:0000256" key="5">
    <source>
        <dbReference type="ARBA" id="ARBA00023136"/>
    </source>
</evidence>
<dbReference type="InterPro" id="IPR000620">
    <property type="entry name" value="EamA_dom"/>
</dbReference>
<dbReference type="Pfam" id="PF00892">
    <property type="entry name" value="EamA"/>
    <property type="match status" value="2"/>
</dbReference>
<feature type="transmembrane region" description="Helical" evidence="6">
    <location>
        <begin position="20"/>
        <end position="40"/>
    </location>
</feature>